<feature type="compositionally biased region" description="Polar residues" evidence="1">
    <location>
        <begin position="289"/>
        <end position="311"/>
    </location>
</feature>
<dbReference type="Pfam" id="PF13919">
    <property type="entry name" value="ASXH"/>
    <property type="match status" value="1"/>
</dbReference>
<accession>A0AAJ0MH91</accession>
<protein>
    <recommendedName>
        <fullName evidence="2">ASX DEUBAD domain-containing protein</fullName>
    </recommendedName>
</protein>
<feature type="compositionally biased region" description="Basic and acidic residues" evidence="1">
    <location>
        <begin position="258"/>
        <end position="268"/>
    </location>
</feature>
<evidence type="ECO:0000313" key="4">
    <source>
        <dbReference type="Proteomes" id="UP001275084"/>
    </source>
</evidence>
<feature type="region of interest" description="Disordered" evidence="1">
    <location>
        <begin position="258"/>
        <end position="432"/>
    </location>
</feature>
<dbReference type="AlphaFoldDB" id="A0AAJ0MH91"/>
<organism evidence="3 4">
    <name type="scientific">Lasiosphaeria hispida</name>
    <dbReference type="NCBI Taxonomy" id="260671"/>
    <lineage>
        <taxon>Eukaryota</taxon>
        <taxon>Fungi</taxon>
        <taxon>Dikarya</taxon>
        <taxon>Ascomycota</taxon>
        <taxon>Pezizomycotina</taxon>
        <taxon>Sordariomycetes</taxon>
        <taxon>Sordariomycetidae</taxon>
        <taxon>Sordariales</taxon>
        <taxon>Lasiosphaeriaceae</taxon>
        <taxon>Lasiosphaeria</taxon>
    </lineage>
</organism>
<feature type="region of interest" description="Disordered" evidence="1">
    <location>
        <begin position="1"/>
        <end position="118"/>
    </location>
</feature>
<feature type="compositionally biased region" description="Polar residues" evidence="1">
    <location>
        <begin position="393"/>
        <end position="409"/>
    </location>
</feature>
<keyword evidence="4" id="KW-1185">Reference proteome</keyword>
<dbReference type="EMBL" id="JAUIQD010000002">
    <property type="protein sequence ID" value="KAK3359000.1"/>
    <property type="molecule type" value="Genomic_DNA"/>
</dbReference>
<feature type="compositionally biased region" description="Polar residues" evidence="1">
    <location>
        <begin position="87"/>
        <end position="106"/>
    </location>
</feature>
<evidence type="ECO:0000256" key="1">
    <source>
        <dbReference type="SAM" id="MobiDB-lite"/>
    </source>
</evidence>
<evidence type="ECO:0000313" key="3">
    <source>
        <dbReference type="EMBL" id="KAK3359000.1"/>
    </source>
</evidence>
<comment type="caution">
    <text evidence="3">The sequence shown here is derived from an EMBL/GenBank/DDBJ whole genome shotgun (WGS) entry which is preliminary data.</text>
</comment>
<name>A0AAJ0MH91_9PEZI</name>
<feature type="compositionally biased region" description="Polar residues" evidence="1">
    <location>
        <begin position="24"/>
        <end position="50"/>
    </location>
</feature>
<dbReference type="InterPro" id="IPR028020">
    <property type="entry name" value="ASX_DEUBAD_dom"/>
</dbReference>
<dbReference type="Proteomes" id="UP001275084">
    <property type="component" value="Unassembled WGS sequence"/>
</dbReference>
<reference evidence="3" key="2">
    <citation type="submission" date="2023-06" db="EMBL/GenBank/DDBJ databases">
        <authorList>
            <consortium name="Lawrence Berkeley National Laboratory"/>
            <person name="Haridas S."/>
            <person name="Hensen N."/>
            <person name="Bonometti L."/>
            <person name="Westerberg I."/>
            <person name="Brannstrom I.O."/>
            <person name="Guillou S."/>
            <person name="Cros-Aarteil S."/>
            <person name="Calhoun S."/>
            <person name="Kuo A."/>
            <person name="Mondo S."/>
            <person name="Pangilinan J."/>
            <person name="Riley R."/>
            <person name="Labutti K."/>
            <person name="Andreopoulos B."/>
            <person name="Lipzen A."/>
            <person name="Chen C."/>
            <person name="Yanf M."/>
            <person name="Daum C."/>
            <person name="Ng V."/>
            <person name="Clum A."/>
            <person name="Steindorff A."/>
            <person name="Ohm R."/>
            <person name="Martin F."/>
            <person name="Silar P."/>
            <person name="Natvig D."/>
            <person name="Lalanne C."/>
            <person name="Gautier V."/>
            <person name="Ament-Velasquez S.L."/>
            <person name="Kruys A."/>
            <person name="Hutchinson M.I."/>
            <person name="Powell A.J."/>
            <person name="Barry K."/>
            <person name="Miller A.N."/>
            <person name="Grigoriev I.V."/>
            <person name="Debuchy R."/>
            <person name="Gladieux P."/>
            <person name="Thoren M.H."/>
            <person name="Johannesson H."/>
        </authorList>
    </citation>
    <scope>NUCLEOTIDE SEQUENCE</scope>
    <source>
        <strain evidence="3">CBS 955.72</strain>
    </source>
</reference>
<sequence length="432" mass="46138">MAGTADDCSSSSLSPPPDCILELTENSGAKDSGANTSSIHNSPSSTTAQSEDMAKRGKGKATKSDDSIITHGSDDEKKPNSNKRKATSQGRKSSSTKNPRRSTSGPKKTAKDRKWEAPFVFTDPKSPLASADLRVRPPRLSISFQLTPSQAILLLPGAWDVLTPAEKQAVLAKFPDPNHILDAGTEGAQPNLQSLRNDDNFRHDCARYVENIELGRHDPEWLNQAWVAHEMHRRGEFDEYLQRKFEYDWDVELPEEHRQLQQQQRRESEEEGAAVVPGGGGGKQAEEGSNSGSTAPADSPTTPENVTSLQGLTIKGTPPPSEPGSATAQSSGIPKRRASDDVSDGEATAKRPSRRKPPRSARGTLFPAGELKSSPASIVRPSGHDAIIAGPNTPGSASPLGRTTQSARSEGNRWGGVGLITVELGDPASPSP</sequence>
<reference evidence="3" key="1">
    <citation type="journal article" date="2023" name="Mol. Phylogenet. Evol.">
        <title>Genome-scale phylogeny and comparative genomics of the fungal order Sordariales.</title>
        <authorList>
            <person name="Hensen N."/>
            <person name="Bonometti L."/>
            <person name="Westerberg I."/>
            <person name="Brannstrom I.O."/>
            <person name="Guillou S."/>
            <person name="Cros-Aarteil S."/>
            <person name="Calhoun S."/>
            <person name="Haridas S."/>
            <person name="Kuo A."/>
            <person name="Mondo S."/>
            <person name="Pangilinan J."/>
            <person name="Riley R."/>
            <person name="LaButti K."/>
            <person name="Andreopoulos B."/>
            <person name="Lipzen A."/>
            <person name="Chen C."/>
            <person name="Yan M."/>
            <person name="Daum C."/>
            <person name="Ng V."/>
            <person name="Clum A."/>
            <person name="Steindorff A."/>
            <person name="Ohm R.A."/>
            <person name="Martin F."/>
            <person name="Silar P."/>
            <person name="Natvig D.O."/>
            <person name="Lalanne C."/>
            <person name="Gautier V."/>
            <person name="Ament-Velasquez S.L."/>
            <person name="Kruys A."/>
            <person name="Hutchinson M.I."/>
            <person name="Powell A.J."/>
            <person name="Barry K."/>
            <person name="Miller A.N."/>
            <person name="Grigoriev I.V."/>
            <person name="Debuchy R."/>
            <person name="Gladieux P."/>
            <person name="Hiltunen Thoren M."/>
            <person name="Johannesson H."/>
        </authorList>
    </citation>
    <scope>NUCLEOTIDE SEQUENCE</scope>
    <source>
        <strain evidence="3">CBS 955.72</strain>
    </source>
</reference>
<evidence type="ECO:0000259" key="2">
    <source>
        <dbReference type="Pfam" id="PF13919"/>
    </source>
</evidence>
<feature type="compositionally biased region" description="Basic and acidic residues" evidence="1">
    <location>
        <begin position="62"/>
        <end position="79"/>
    </location>
</feature>
<proteinExistence type="predicted"/>
<gene>
    <name evidence="3" type="ORF">B0T25DRAFT_82559</name>
</gene>
<feature type="compositionally biased region" description="Low complexity" evidence="1">
    <location>
        <begin position="1"/>
        <end position="13"/>
    </location>
</feature>
<feature type="domain" description="ASX DEUBAD" evidence="2">
    <location>
        <begin position="151"/>
        <end position="250"/>
    </location>
</feature>